<dbReference type="Pfam" id="PF05406">
    <property type="entry name" value="WGR"/>
    <property type="match status" value="1"/>
</dbReference>
<reference evidence="3" key="1">
    <citation type="submission" date="2017-01" db="EMBL/GenBank/DDBJ databases">
        <authorList>
            <person name="Varghese N."/>
            <person name="Submissions S."/>
        </authorList>
    </citation>
    <scope>NUCLEOTIDE SEQUENCE [LARGE SCALE GENOMIC DNA]</scope>
    <source>
        <strain evidence="3">DSM 21054</strain>
    </source>
</reference>
<evidence type="ECO:0000313" key="2">
    <source>
        <dbReference type="EMBL" id="SIS59923.1"/>
    </source>
</evidence>
<dbReference type="RefSeq" id="WP_076374696.1">
    <property type="nucleotide sequence ID" value="NZ_AP017422.1"/>
</dbReference>
<dbReference type="EMBL" id="FTOR01000001">
    <property type="protein sequence ID" value="SIS59923.1"/>
    <property type="molecule type" value="Genomic_DNA"/>
</dbReference>
<dbReference type="InterPro" id="IPR008893">
    <property type="entry name" value="WGR_domain"/>
</dbReference>
<organism evidence="2 3">
    <name type="scientific">Filimonas lacunae</name>
    <dbReference type="NCBI Taxonomy" id="477680"/>
    <lineage>
        <taxon>Bacteria</taxon>
        <taxon>Pseudomonadati</taxon>
        <taxon>Bacteroidota</taxon>
        <taxon>Chitinophagia</taxon>
        <taxon>Chitinophagales</taxon>
        <taxon>Chitinophagaceae</taxon>
        <taxon>Filimonas</taxon>
    </lineage>
</organism>
<dbReference type="PROSITE" id="PS51977">
    <property type="entry name" value="WGR"/>
    <property type="match status" value="1"/>
</dbReference>
<keyword evidence="3" id="KW-1185">Reference proteome</keyword>
<evidence type="ECO:0000259" key="1">
    <source>
        <dbReference type="PROSITE" id="PS51977"/>
    </source>
</evidence>
<proteinExistence type="predicted"/>
<dbReference type="Proteomes" id="UP000186917">
    <property type="component" value="Unassembled WGS sequence"/>
</dbReference>
<accession>A0A173MM26</accession>
<protein>
    <submittedName>
        <fullName evidence="2">WGR domain-containing protein</fullName>
    </submittedName>
</protein>
<dbReference type="CDD" id="cd07998">
    <property type="entry name" value="WGR_DNA_ligase"/>
    <property type="match status" value="1"/>
</dbReference>
<dbReference type="InterPro" id="IPR016024">
    <property type="entry name" value="ARM-type_fold"/>
</dbReference>
<gene>
    <name evidence="2" type="ORF">SAMN05421788_101143</name>
</gene>
<dbReference type="KEGG" id="fln:FLA_4731"/>
<dbReference type="STRING" id="477680.SAMN05421788_101143"/>
<dbReference type="Gene3D" id="2.20.140.10">
    <property type="entry name" value="WGR domain"/>
    <property type="match status" value="1"/>
</dbReference>
<sequence length="1109" mass="123732">MRLVKQTTLYFKEGNSDKVYEITLCDTGGERYVVNFRYGKRGAQLKEGTKTAIPVALAEAEKIYDALVTEKMNKGYSATEGGPVTPKATMAAVKLEETPIDAAASFSHLPASREKAILRRLHSIVTGAPSGQARNWAASRVIWKAGEYRISEGIPYLIQLYNSGNPMQQYCCAWALARSKQPAAIPALQTIYQHGSTLPSKMAGAGLLLLLEGADKQQHLQSYIQALPEAFKPLVSPEQAKQLQALLHERIAQKQTDYKWATLLYLVSTEQQWLKPLVKNLLQSIALKPSWFKQVRSVYKLAELLNDFELLGMLSCRVEREKEMFAHYLTAKQAAKHDVYVADAGEWIVPGKEFKKADSRIAYSSRTRWYLHRRTLRRLDMLGNTGNADYVKLATAILISYNRASDFQLYHSTYDYTWRNGRYERVETRHPSNAQAIYLHQILSGDHPAIELTTSHKWKMSDKVPAPLTPKNTSGNQPGAGSGGILKKLVNLFGNKKPASDATVPPEAVIEQAVVPNPNGTPFLHLWNAMPQAYIQLLMQAQMDEVHQFAIENLDVHPQRDAIKARLDVQACRQLVFSRFAQPAAFGLSVVIEKYSNTIPDAAIIAALLNSVNEAARDKGMEWANAYKSVLLSDAESILDLLLAPDEKVSNWGKTFLQTAIIDEKVKQVVAGKLVAYMASLPEEGTEAKAISQQTLDNCFALLSQELGGVAVAVVADLLQHKAAVTVLFGLRLLQTPQLAAQPDTLPDTFIHELLTHTHIAVREEALRLLDGMSNEGLLQKQELLLLACLSTLPEVRTKAHAIAGRLAAADAAFGNKAAGMLLPYLLRKETSEGMHMALSHVLCNQLSGFLQQVDKTTALNLLYSNYAPAQTLGAVILEKYTDPEQLTILQIVALGSHENLAVREWCWRLYQQHVPRMRYEKESSIKLLESKWDDTRAFAMQYFKEQFRAEDWSAEALIALADSVKPAIEAYGRELITRFFTLEDGETYLLKLSQHPSEKMQLFATNYLERFAADDLNKIQALSFYFRSVLTRVNKSRVAKNRIYRFLQAEGRKNEEAAKLVATLLSDISATAAIGDKAKCIEILLQLTSLYAISSPLLVKETAMRQAI</sequence>
<dbReference type="AlphaFoldDB" id="A0A173MM26"/>
<dbReference type="OrthoDB" id="435394at2"/>
<name>A0A173MM26_9BACT</name>
<dbReference type="Gene3D" id="1.25.10.10">
    <property type="entry name" value="Leucine-rich Repeat Variant"/>
    <property type="match status" value="1"/>
</dbReference>
<dbReference type="InterPro" id="IPR011989">
    <property type="entry name" value="ARM-like"/>
</dbReference>
<feature type="domain" description="WGR" evidence="1">
    <location>
        <begin position="1"/>
        <end position="89"/>
    </location>
</feature>
<evidence type="ECO:0000313" key="3">
    <source>
        <dbReference type="Proteomes" id="UP000186917"/>
    </source>
</evidence>
<dbReference type="SUPFAM" id="SSF48371">
    <property type="entry name" value="ARM repeat"/>
    <property type="match status" value="1"/>
</dbReference>